<name>A0A8K0KHX0_LADFU</name>
<dbReference type="PROSITE" id="PS50088">
    <property type="entry name" value="ANK_REPEAT"/>
    <property type="match status" value="2"/>
</dbReference>
<evidence type="ECO:0000256" key="3">
    <source>
        <dbReference type="SAM" id="MobiDB-lite"/>
    </source>
</evidence>
<dbReference type="SUPFAM" id="SSF48403">
    <property type="entry name" value="Ankyrin repeat"/>
    <property type="match status" value="1"/>
</dbReference>
<sequence>MPYDICEDEAALDCIEGEMARRGVTQELIDETRAATELTMLDDMQEIVEAWAQAGNSPPAPDLEVPDHQGATPLHIASANGYVRVVEFLLEQHLNTEVRDGDGWTPVHAAACWGHLEVLELLAHSGADLEAKTKHDETPSDICEDPELRERIGQLLMEQETRRKQEAGQRRLRRSQSNNKRTQSVRRTSIRDKNLTTKKDAQEEAKLMQLAQE</sequence>
<dbReference type="AlphaFoldDB" id="A0A8K0KHX0"/>
<dbReference type="Proteomes" id="UP000792457">
    <property type="component" value="Unassembled WGS sequence"/>
</dbReference>
<dbReference type="PRINTS" id="PR01415">
    <property type="entry name" value="ANKYRIN"/>
</dbReference>
<dbReference type="GO" id="GO:0005737">
    <property type="term" value="C:cytoplasm"/>
    <property type="evidence" value="ECO:0007669"/>
    <property type="project" value="TreeGrafter"/>
</dbReference>
<dbReference type="EMBL" id="KZ308760">
    <property type="protein sequence ID" value="KAG8233985.1"/>
    <property type="molecule type" value="Genomic_DNA"/>
</dbReference>
<dbReference type="PANTHER" id="PTHR24179:SF29">
    <property type="entry name" value="LD46604P"/>
    <property type="match status" value="1"/>
</dbReference>
<dbReference type="InterPro" id="IPR002110">
    <property type="entry name" value="Ankyrin_rpt"/>
</dbReference>
<dbReference type="PANTHER" id="PTHR24179">
    <property type="entry name" value="PROTEIN PHOSPHATASE 1 REGULATORY SUBUNIT 12"/>
    <property type="match status" value="1"/>
</dbReference>
<keyword evidence="1" id="KW-0677">Repeat</keyword>
<accession>A0A8K0KHX0</accession>
<evidence type="ECO:0000256" key="1">
    <source>
        <dbReference type="ARBA" id="ARBA00022737"/>
    </source>
</evidence>
<evidence type="ECO:0000256" key="2">
    <source>
        <dbReference type="PROSITE-ProRule" id="PRU00023"/>
    </source>
</evidence>
<comment type="caution">
    <text evidence="4">The sequence shown here is derived from an EMBL/GenBank/DDBJ whole genome shotgun (WGS) entry which is preliminary data.</text>
</comment>
<evidence type="ECO:0008006" key="6">
    <source>
        <dbReference type="Google" id="ProtNLM"/>
    </source>
</evidence>
<proteinExistence type="predicted"/>
<dbReference type="GO" id="GO:0017020">
    <property type="term" value="F:myosin phosphatase regulator activity"/>
    <property type="evidence" value="ECO:0007669"/>
    <property type="project" value="TreeGrafter"/>
</dbReference>
<feature type="repeat" description="ANK" evidence="2">
    <location>
        <begin position="102"/>
        <end position="134"/>
    </location>
</feature>
<feature type="compositionally biased region" description="Polar residues" evidence="3">
    <location>
        <begin position="175"/>
        <end position="187"/>
    </location>
</feature>
<dbReference type="GO" id="GO:0004857">
    <property type="term" value="F:enzyme inhibitor activity"/>
    <property type="evidence" value="ECO:0007669"/>
    <property type="project" value="TreeGrafter"/>
</dbReference>
<keyword evidence="5" id="KW-1185">Reference proteome</keyword>
<dbReference type="Pfam" id="PF12796">
    <property type="entry name" value="Ank_2"/>
    <property type="match status" value="1"/>
</dbReference>
<evidence type="ECO:0000313" key="4">
    <source>
        <dbReference type="EMBL" id="KAG8233985.1"/>
    </source>
</evidence>
<evidence type="ECO:0000313" key="5">
    <source>
        <dbReference type="Proteomes" id="UP000792457"/>
    </source>
</evidence>
<dbReference type="FunFam" id="1.25.40.20:FF:000198">
    <property type="entry name" value="Myosin binding subunit, isoform P"/>
    <property type="match status" value="1"/>
</dbReference>
<dbReference type="OrthoDB" id="19014at2759"/>
<feature type="region of interest" description="Disordered" evidence="3">
    <location>
        <begin position="161"/>
        <end position="200"/>
    </location>
</feature>
<dbReference type="Gene3D" id="1.25.40.20">
    <property type="entry name" value="Ankyrin repeat-containing domain"/>
    <property type="match status" value="1"/>
</dbReference>
<reference evidence="4" key="2">
    <citation type="submission" date="2017-10" db="EMBL/GenBank/DDBJ databases">
        <title>Ladona fulva Genome sequencing and assembly.</title>
        <authorList>
            <person name="Murali S."/>
            <person name="Richards S."/>
            <person name="Bandaranaike D."/>
            <person name="Bellair M."/>
            <person name="Blankenburg K."/>
            <person name="Chao H."/>
            <person name="Dinh H."/>
            <person name="Doddapaneni H."/>
            <person name="Dugan-Rocha S."/>
            <person name="Elkadiri S."/>
            <person name="Gnanaolivu R."/>
            <person name="Hernandez B."/>
            <person name="Skinner E."/>
            <person name="Javaid M."/>
            <person name="Lee S."/>
            <person name="Li M."/>
            <person name="Ming W."/>
            <person name="Munidasa M."/>
            <person name="Muniz J."/>
            <person name="Nguyen L."/>
            <person name="Hughes D."/>
            <person name="Osuji N."/>
            <person name="Pu L.-L."/>
            <person name="Puazo M."/>
            <person name="Qu C."/>
            <person name="Quiroz J."/>
            <person name="Raj R."/>
            <person name="Weissenberger G."/>
            <person name="Xin Y."/>
            <person name="Zou X."/>
            <person name="Han Y."/>
            <person name="Worley K."/>
            <person name="Muzny D."/>
            <person name="Gibbs R."/>
        </authorList>
    </citation>
    <scope>NUCLEOTIDE SEQUENCE</scope>
    <source>
        <strain evidence="4">Sampled in the wild</strain>
    </source>
</reference>
<feature type="non-terminal residue" evidence="4">
    <location>
        <position position="213"/>
    </location>
</feature>
<feature type="compositionally biased region" description="Basic and acidic residues" evidence="3">
    <location>
        <begin position="189"/>
        <end position="200"/>
    </location>
</feature>
<dbReference type="InterPro" id="IPR051226">
    <property type="entry name" value="PP1_Regulatory_Subunit"/>
</dbReference>
<reference evidence="4" key="1">
    <citation type="submission" date="2013-04" db="EMBL/GenBank/DDBJ databases">
        <authorList>
            <person name="Qu J."/>
            <person name="Murali S.C."/>
            <person name="Bandaranaike D."/>
            <person name="Bellair M."/>
            <person name="Blankenburg K."/>
            <person name="Chao H."/>
            <person name="Dinh H."/>
            <person name="Doddapaneni H."/>
            <person name="Downs B."/>
            <person name="Dugan-Rocha S."/>
            <person name="Elkadiri S."/>
            <person name="Gnanaolivu R.D."/>
            <person name="Hernandez B."/>
            <person name="Javaid M."/>
            <person name="Jayaseelan J.C."/>
            <person name="Lee S."/>
            <person name="Li M."/>
            <person name="Ming W."/>
            <person name="Munidasa M."/>
            <person name="Muniz J."/>
            <person name="Nguyen L."/>
            <person name="Ongeri F."/>
            <person name="Osuji N."/>
            <person name="Pu L.-L."/>
            <person name="Puazo M."/>
            <person name="Qu C."/>
            <person name="Quiroz J."/>
            <person name="Raj R."/>
            <person name="Weissenberger G."/>
            <person name="Xin Y."/>
            <person name="Zou X."/>
            <person name="Han Y."/>
            <person name="Richards S."/>
            <person name="Worley K."/>
            <person name="Muzny D."/>
            <person name="Gibbs R."/>
        </authorList>
    </citation>
    <scope>NUCLEOTIDE SEQUENCE</scope>
    <source>
        <strain evidence="4">Sampled in the wild</strain>
    </source>
</reference>
<organism evidence="4 5">
    <name type="scientific">Ladona fulva</name>
    <name type="common">Scarce chaser dragonfly</name>
    <name type="synonym">Libellula fulva</name>
    <dbReference type="NCBI Taxonomy" id="123851"/>
    <lineage>
        <taxon>Eukaryota</taxon>
        <taxon>Metazoa</taxon>
        <taxon>Ecdysozoa</taxon>
        <taxon>Arthropoda</taxon>
        <taxon>Hexapoda</taxon>
        <taxon>Insecta</taxon>
        <taxon>Pterygota</taxon>
        <taxon>Palaeoptera</taxon>
        <taxon>Odonata</taxon>
        <taxon>Epiprocta</taxon>
        <taxon>Anisoptera</taxon>
        <taxon>Libelluloidea</taxon>
        <taxon>Libellulidae</taxon>
        <taxon>Ladona</taxon>
    </lineage>
</organism>
<protein>
    <recommendedName>
        <fullName evidence="6">Protein phosphatase 1 regulatory subunit 16A</fullName>
    </recommendedName>
</protein>
<dbReference type="InterPro" id="IPR036770">
    <property type="entry name" value="Ankyrin_rpt-contain_sf"/>
</dbReference>
<gene>
    <name evidence="4" type="ORF">J437_LFUL014446</name>
</gene>
<feature type="repeat" description="ANK" evidence="2">
    <location>
        <begin position="69"/>
        <end position="101"/>
    </location>
</feature>
<keyword evidence="2" id="KW-0040">ANK repeat</keyword>
<dbReference type="PROSITE" id="PS50297">
    <property type="entry name" value="ANK_REP_REGION"/>
    <property type="match status" value="2"/>
</dbReference>
<dbReference type="SMART" id="SM00248">
    <property type="entry name" value="ANK"/>
    <property type="match status" value="2"/>
</dbReference>